<evidence type="ECO:0000313" key="4">
    <source>
        <dbReference type="RefSeq" id="XP_021866923.1"/>
    </source>
</evidence>
<accession>A0A9R0JF52</accession>
<proteinExistence type="predicted"/>
<dbReference type="RefSeq" id="XP_021866923.1">
    <property type="nucleotide sequence ID" value="XM_022011231.1"/>
</dbReference>
<dbReference type="InterPro" id="IPR001932">
    <property type="entry name" value="PPM-type_phosphatase-like_dom"/>
</dbReference>
<feature type="region of interest" description="Disordered" evidence="1">
    <location>
        <begin position="1"/>
        <end position="27"/>
    </location>
</feature>
<dbReference type="PANTHER" id="PTHR47992">
    <property type="entry name" value="PROTEIN PHOSPHATASE"/>
    <property type="match status" value="1"/>
</dbReference>
<organism evidence="3 4">
    <name type="scientific">Spinacia oleracea</name>
    <name type="common">Spinach</name>
    <dbReference type="NCBI Taxonomy" id="3562"/>
    <lineage>
        <taxon>Eukaryota</taxon>
        <taxon>Viridiplantae</taxon>
        <taxon>Streptophyta</taxon>
        <taxon>Embryophyta</taxon>
        <taxon>Tracheophyta</taxon>
        <taxon>Spermatophyta</taxon>
        <taxon>Magnoliopsida</taxon>
        <taxon>eudicotyledons</taxon>
        <taxon>Gunneridae</taxon>
        <taxon>Pentapetalae</taxon>
        <taxon>Caryophyllales</taxon>
        <taxon>Chenopodiaceae</taxon>
        <taxon>Chenopodioideae</taxon>
        <taxon>Anserineae</taxon>
        <taxon>Spinacia</taxon>
    </lineage>
</organism>
<dbReference type="PROSITE" id="PS51257">
    <property type="entry name" value="PROKAR_LIPOPROTEIN"/>
    <property type="match status" value="1"/>
</dbReference>
<dbReference type="AlphaFoldDB" id="A0A9R0JF52"/>
<dbReference type="GO" id="GO:0004722">
    <property type="term" value="F:protein serine/threonine phosphatase activity"/>
    <property type="evidence" value="ECO:0007669"/>
    <property type="project" value="InterPro"/>
</dbReference>
<dbReference type="Proteomes" id="UP000813463">
    <property type="component" value="Chromosome 4"/>
</dbReference>
<dbReference type="Gene3D" id="3.60.40.10">
    <property type="entry name" value="PPM-type phosphatase domain"/>
    <property type="match status" value="1"/>
</dbReference>
<reference evidence="3" key="1">
    <citation type="journal article" date="2021" name="Nat. Commun.">
        <title>Genomic analyses provide insights into spinach domestication and the genetic basis of agronomic traits.</title>
        <authorList>
            <person name="Cai X."/>
            <person name="Sun X."/>
            <person name="Xu C."/>
            <person name="Sun H."/>
            <person name="Wang X."/>
            <person name="Ge C."/>
            <person name="Zhang Z."/>
            <person name="Wang Q."/>
            <person name="Fei Z."/>
            <person name="Jiao C."/>
            <person name="Wang Q."/>
        </authorList>
    </citation>
    <scope>NUCLEOTIDE SEQUENCE [LARGE SCALE GENOMIC DNA]</scope>
    <source>
        <strain evidence="3">cv. Varoflay</strain>
    </source>
</reference>
<protein>
    <submittedName>
        <fullName evidence="4">Protein phosphatase 2C 37-like</fullName>
    </submittedName>
</protein>
<dbReference type="KEGG" id="soe:110805610"/>
<dbReference type="InterPro" id="IPR036457">
    <property type="entry name" value="PPM-type-like_dom_sf"/>
</dbReference>
<dbReference type="PROSITE" id="PS51746">
    <property type="entry name" value="PPM_2"/>
    <property type="match status" value="1"/>
</dbReference>
<evidence type="ECO:0000256" key="1">
    <source>
        <dbReference type="SAM" id="MobiDB-lite"/>
    </source>
</evidence>
<feature type="domain" description="PPM-type phosphatase" evidence="2">
    <location>
        <begin position="1"/>
        <end position="149"/>
    </location>
</feature>
<feature type="compositionally biased region" description="Basic and acidic residues" evidence="1">
    <location>
        <begin position="8"/>
        <end position="17"/>
    </location>
</feature>
<sequence length="149" mass="16583">MSQSFKLMDSEVGERSKNNAGPTTSMSCREYQTPQCDAVGSTTVVSAVTPEKIIVSNCGDSRNVLCRKGVAIPLSSDHKQIIEIENRSKLKDDSVIFFERISCEESEKVEEISFDKSSDTTPCQLIARCLWFLLLLNTVRQQQNTAAIE</sequence>
<keyword evidence="3" id="KW-1185">Reference proteome</keyword>
<reference evidence="4" key="2">
    <citation type="submission" date="2025-08" db="UniProtKB">
        <authorList>
            <consortium name="RefSeq"/>
        </authorList>
    </citation>
    <scope>IDENTIFICATION</scope>
    <source>
        <tissue evidence="4">Leaf</tissue>
    </source>
</reference>
<dbReference type="Pfam" id="PF00481">
    <property type="entry name" value="PP2C"/>
    <property type="match status" value="1"/>
</dbReference>
<dbReference type="GeneID" id="110805610"/>
<name>A0A9R0JF52_SPIOL</name>
<gene>
    <name evidence="4" type="primary">LOC110805610</name>
</gene>
<dbReference type="InterPro" id="IPR015655">
    <property type="entry name" value="PP2C"/>
</dbReference>
<dbReference type="SUPFAM" id="SSF81606">
    <property type="entry name" value="PP2C-like"/>
    <property type="match status" value="1"/>
</dbReference>
<feature type="compositionally biased region" description="Polar residues" evidence="1">
    <location>
        <begin position="18"/>
        <end position="27"/>
    </location>
</feature>
<evidence type="ECO:0000259" key="2">
    <source>
        <dbReference type="PROSITE" id="PS51746"/>
    </source>
</evidence>
<evidence type="ECO:0000313" key="3">
    <source>
        <dbReference type="Proteomes" id="UP000813463"/>
    </source>
</evidence>
<dbReference type="OrthoDB" id="1714327at2759"/>